<dbReference type="Gramene" id="PGSC0003DMT400094240">
    <property type="protein sequence ID" value="PGSC0003DMT400094240"/>
    <property type="gene ID" value="PGSC0003DMG400043811"/>
</dbReference>
<evidence type="ECO:0000313" key="3">
    <source>
        <dbReference type="Proteomes" id="UP000011115"/>
    </source>
</evidence>
<evidence type="ECO:0000256" key="1">
    <source>
        <dbReference type="SAM" id="MobiDB-lite"/>
    </source>
</evidence>
<keyword evidence="3" id="KW-1185">Reference proteome</keyword>
<proteinExistence type="predicted"/>
<dbReference type="PaxDb" id="4113-PGSC0003DMT400094240"/>
<feature type="region of interest" description="Disordered" evidence="1">
    <location>
        <begin position="69"/>
        <end position="97"/>
    </location>
</feature>
<accession>M1DTQ5</accession>
<dbReference type="HOGENOM" id="CLU_2350768_0_0_1"/>
<evidence type="ECO:0000313" key="2">
    <source>
        <dbReference type="EnsemblPlants" id="PGSC0003DMT400094240"/>
    </source>
</evidence>
<organism evidence="2 3">
    <name type="scientific">Solanum tuberosum</name>
    <name type="common">Potato</name>
    <dbReference type="NCBI Taxonomy" id="4113"/>
    <lineage>
        <taxon>Eukaryota</taxon>
        <taxon>Viridiplantae</taxon>
        <taxon>Streptophyta</taxon>
        <taxon>Embryophyta</taxon>
        <taxon>Tracheophyta</taxon>
        <taxon>Spermatophyta</taxon>
        <taxon>Magnoliopsida</taxon>
        <taxon>eudicotyledons</taxon>
        <taxon>Gunneridae</taxon>
        <taxon>Pentapetalae</taxon>
        <taxon>asterids</taxon>
        <taxon>lamiids</taxon>
        <taxon>Solanales</taxon>
        <taxon>Solanaceae</taxon>
        <taxon>Solanoideae</taxon>
        <taxon>Solaneae</taxon>
        <taxon>Solanum</taxon>
    </lineage>
</organism>
<name>M1DTQ5_SOLTU</name>
<dbReference type="AlphaFoldDB" id="M1DTQ5"/>
<dbReference type="EnsemblPlants" id="PGSC0003DMT400094240">
    <property type="protein sequence ID" value="PGSC0003DMT400094240"/>
    <property type="gene ID" value="PGSC0003DMG400043811"/>
</dbReference>
<dbReference type="InParanoid" id="M1DTQ5"/>
<dbReference type="Proteomes" id="UP000011115">
    <property type="component" value="Unassembled WGS sequence"/>
</dbReference>
<protein>
    <submittedName>
        <fullName evidence="2">Uncharacterized protein</fullName>
    </submittedName>
</protein>
<reference evidence="2" key="2">
    <citation type="submission" date="2015-06" db="UniProtKB">
        <authorList>
            <consortium name="EnsemblPlants"/>
        </authorList>
    </citation>
    <scope>IDENTIFICATION</scope>
    <source>
        <strain evidence="2">DM1-3 516 R44</strain>
    </source>
</reference>
<sequence length="97" mass="10660">MAQVGTLSMSVTSTIIFLDKFLPRDERRARGSSSRVCSKMVTASRVSFQKVVNAAKMLEMIRCEGFEQREGKRAHHSGHLGSASPKSRGYSGRGCHS</sequence>
<reference evidence="3" key="1">
    <citation type="journal article" date="2011" name="Nature">
        <title>Genome sequence and analysis of the tuber crop potato.</title>
        <authorList>
            <consortium name="The Potato Genome Sequencing Consortium"/>
        </authorList>
    </citation>
    <scope>NUCLEOTIDE SEQUENCE [LARGE SCALE GENOMIC DNA]</scope>
    <source>
        <strain evidence="3">cv. DM1-3 516 R44</strain>
    </source>
</reference>